<dbReference type="AlphaFoldDB" id="U9TPV1"/>
<organism evidence="1">
    <name type="scientific">Rhizophagus irregularis (strain DAOM 181602 / DAOM 197198 / MUCL 43194)</name>
    <name type="common">Arbuscular mycorrhizal fungus</name>
    <name type="synonym">Glomus intraradices</name>
    <dbReference type="NCBI Taxonomy" id="747089"/>
    <lineage>
        <taxon>Eukaryota</taxon>
        <taxon>Fungi</taxon>
        <taxon>Fungi incertae sedis</taxon>
        <taxon>Mucoromycota</taxon>
        <taxon>Glomeromycotina</taxon>
        <taxon>Glomeromycetes</taxon>
        <taxon>Glomerales</taxon>
        <taxon>Glomeraceae</taxon>
        <taxon>Rhizophagus</taxon>
    </lineage>
</organism>
<dbReference type="EMBL" id="KI289315">
    <property type="protein sequence ID" value="ESA08343.1"/>
    <property type="molecule type" value="Genomic_DNA"/>
</dbReference>
<name>U9TPV1_RHIID</name>
<accession>U9TPV1</accession>
<gene>
    <name evidence="1" type="ORF">GLOINDRAFT_98335</name>
</gene>
<dbReference type="HOGENOM" id="CLU_2307525_0_0_1"/>
<sequence>MLNLHQRELFDMNQLETLKKEFTWLENNNKVEKNFYLVTVTTWKYNYKSLVFDKPLNSSGNFVPQTTPTFSGNSPNLFGKTFSVFLRMLNLPTNKFMVDL</sequence>
<proteinExistence type="predicted"/>
<evidence type="ECO:0000313" key="1">
    <source>
        <dbReference type="EMBL" id="ESA08343.1"/>
    </source>
</evidence>
<reference evidence="1" key="1">
    <citation type="submission" date="2013-07" db="EMBL/GenBank/DDBJ databases">
        <title>The genome of an arbuscular mycorrhizal fungus provides insights into the evolution of the oldest plant symbiosis.</title>
        <authorList>
            <consortium name="DOE Joint Genome Institute"/>
            <person name="Tisserant E."/>
            <person name="Malbreil M."/>
            <person name="Kuo A."/>
            <person name="Kohler A."/>
            <person name="Symeonidi A."/>
            <person name="Balestrini R."/>
            <person name="Charron P."/>
            <person name="Duensing N."/>
            <person name="Frei-dit-Frey N."/>
            <person name="Gianinazzi-Pearson V."/>
            <person name="Gilbert B."/>
            <person name="Handa Y."/>
            <person name="Hijri M."/>
            <person name="Kaul R."/>
            <person name="Kawaguchi M."/>
            <person name="Krajinski F."/>
            <person name="Lammers P."/>
            <person name="Lapierre D."/>
            <person name="Masclaux F.G."/>
            <person name="Murat C."/>
            <person name="Morin E."/>
            <person name="Ndikumana S."/>
            <person name="Pagni M."/>
            <person name="Petitpierre D."/>
            <person name="Requena N."/>
            <person name="Rosikiewicz P."/>
            <person name="Riley R."/>
            <person name="Saito K."/>
            <person name="San Clemente H."/>
            <person name="Shapiro H."/>
            <person name="van Tuinen D."/>
            <person name="Becard G."/>
            <person name="Bonfante P."/>
            <person name="Paszkowski U."/>
            <person name="Shachar-Hill Y."/>
            <person name="Young J.P."/>
            <person name="Sanders I.R."/>
            <person name="Henrissat B."/>
            <person name="Rensing S.A."/>
            <person name="Grigoriev I.V."/>
            <person name="Corradi N."/>
            <person name="Roux C."/>
            <person name="Martin F."/>
        </authorList>
    </citation>
    <scope>NUCLEOTIDE SEQUENCE</scope>
    <source>
        <strain evidence="1">DAOM 197198</strain>
    </source>
</reference>
<protein>
    <submittedName>
        <fullName evidence="1">Uncharacterized protein</fullName>
    </submittedName>
</protein>